<keyword evidence="3" id="KW-1185">Reference proteome</keyword>
<organism evidence="2 3">
    <name type="scientific">Hibiscus sabdariffa</name>
    <name type="common">roselle</name>
    <dbReference type="NCBI Taxonomy" id="183260"/>
    <lineage>
        <taxon>Eukaryota</taxon>
        <taxon>Viridiplantae</taxon>
        <taxon>Streptophyta</taxon>
        <taxon>Embryophyta</taxon>
        <taxon>Tracheophyta</taxon>
        <taxon>Spermatophyta</taxon>
        <taxon>Magnoliopsida</taxon>
        <taxon>eudicotyledons</taxon>
        <taxon>Gunneridae</taxon>
        <taxon>Pentapetalae</taxon>
        <taxon>rosids</taxon>
        <taxon>malvids</taxon>
        <taxon>Malvales</taxon>
        <taxon>Malvaceae</taxon>
        <taxon>Malvoideae</taxon>
        <taxon>Hibiscus</taxon>
    </lineage>
</organism>
<sequence length="148" mass="15707">MSVSVVPFEANRVIQIQPSVAATKKRTHTTVNIVDDGMTSQNTLITTNLRSKGGPNRLSKENRRSGMQLQKGTTQCSTSKSKSMQVEFGVLAGISKSLSIAPLVANRSSATWDSPSVGWCKLNVDGSLSRSSRIASCGGVVRNEHGSG</sequence>
<feature type="region of interest" description="Disordered" evidence="1">
    <location>
        <begin position="49"/>
        <end position="80"/>
    </location>
</feature>
<accession>A0ABR2F1V1</accession>
<dbReference type="Proteomes" id="UP001472677">
    <property type="component" value="Unassembled WGS sequence"/>
</dbReference>
<name>A0ABR2F1V1_9ROSI</name>
<evidence type="ECO:0000256" key="1">
    <source>
        <dbReference type="SAM" id="MobiDB-lite"/>
    </source>
</evidence>
<gene>
    <name evidence="2" type="ORF">V6N12_007462</name>
</gene>
<evidence type="ECO:0000313" key="3">
    <source>
        <dbReference type="Proteomes" id="UP001472677"/>
    </source>
</evidence>
<feature type="compositionally biased region" description="Polar residues" evidence="1">
    <location>
        <begin position="65"/>
        <end position="80"/>
    </location>
</feature>
<proteinExistence type="predicted"/>
<dbReference type="EMBL" id="JBBPBM010000009">
    <property type="protein sequence ID" value="KAK8568928.1"/>
    <property type="molecule type" value="Genomic_DNA"/>
</dbReference>
<comment type="caution">
    <text evidence="2">The sequence shown here is derived from an EMBL/GenBank/DDBJ whole genome shotgun (WGS) entry which is preliminary data.</text>
</comment>
<reference evidence="2 3" key="1">
    <citation type="journal article" date="2024" name="G3 (Bethesda)">
        <title>Genome assembly of Hibiscus sabdariffa L. provides insights into metabolisms of medicinal natural products.</title>
        <authorList>
            <person name="Kim T."/>
        </authorList>
    </citation>
    <scope>NUCLEOTIDE SEQUENCE [LARGE SCALE GENOMIC DNA]</scope>
    <source>
        <strain evidence="2">TK-2024</strain>
        <tissue evidence="2">Old leaves</tissue>
    </source>
</reference>
<protein>
    <submittedName>
        <fullName evidence="2">Uncharacterized protein</fullName>
    </submittedName>
</protein>
<evidence type="ECO:0000313" key="2">
    <source>
        <dbReference type="EMBL" id="KAK8568928.1"/>
    </source>
</evidence>